<dbReference type="InterPro" id="IPR001375">
    <property type="entry name" value="Peptidase_S9_cat"/>
</dbReference>
<dbReference type="Proteomes" id="UP000285430">
    <property type="component" value="Unassembled WGS sequence"/>
</dbReference>
<dbReference type="Pfam" id="PF01652">
    <property type="entry name" value="IF4E"/>
    <property type="match status" value="1"/>
</dbReference>
<feature type="domain" description="Peptidase M14" evidence="12">
    <location>
        <begin position="71"/>
        <end position="355"/>
    </location>
</feature>
<dbReference type="GO" id="GO:0004252">
    <property type="term" value="F:serine-type endopeptidase activity"/>
    <property type="evidence" value="ECO:0007669"/>
    <property type="project" value="TreeGrafter"/>
</dbReference>
<evidence type="ECO:0000256" key="2">
    <source>
        <dbReference type="ARBA" id="ARBA00005988"/>
    </source>
</evidence>
<dbReference type="SUPFAM" id="SSF55418">
    <property type="entry name" value="eIF4e-like"/>
    <property type="match status" value="1"/>
</dbReference>
<dbReference type="GO" id="GO:0008270">
    <property type="term" value="F:zinc ion binding"/>
    <property type="evidence" value="ECO:0007669"/>
    <property type="project" value="InterPro"/>
</dbReference>
<dbReference type="VEuPathDB" id="FungiDB:H257_12277"/>
<keyword evidence="3" id="KW-0121">Carboxypeptidase</keyword>
<dbReference type="Gene3D" id="3.40.630.10">
    <property type="entry name" value="Zn peptidases"/>
    <property type="match status" value="1"/>
</dbReference>
<dbReference type="PRINTS" id="PR00765">
    <property type="entry name" value="CRBOXYPTASEA"/>
</dbReference>
<evidence type="ECO:0000256" key="1">
    <source>
        <dbReference type="ARBA" id="ARBA00001947"/>
    </source>
</evidence>
<organism evidence="13 14">
    <name type="scientific">Aphanomyces astaci</name>
    <name type="common">Crayfish plague agent</name>
    <dbReference type="NCBI Taxonomy" id="112090"/>
    <lineage>
        <taxon>Eukaryota</taxon>
        <taxon>Sar</taxon>
        <taxon>Stramenopiles</taxon>
        <taxon>Oomycota</taxon>
        <taxon>Saprolegniomycetes</taxon>
        <taxon>Saprolegniales</taxon>
        <taxon>Verrucalvaceae</taxon>
        <taxon>Aphanomyces</taxon>
    </lineage>
</organism>
<dbReference type="InterPro" id="IPR000834">
    <property type="entry name" value="Peptidase_M14"/>
</dbReference>
<comment type="cofactor">
    <cofactor evidence="1">
        <name>Zn(2+)</name>
        <dbReference type="ChEBI" id="CHEBI:29105"/>
    </cofactor>
</comment>
<evidence type="ECO:0000256" key="3">
    <source>
        <dbReference type="ARBA" id="ARBA00022645"/>
    </source>
</evidence>
<dbReference type="PROSITE" id="PS52035">
    <property type="entry name" value="PEPTIDASE_M14"/>
    <property type="match status" value="1"/>
</dbReference>
<evidence type="ECO:0000256" key="7">
    <source>
        <dbReference type="ARBA" id="ARBA00022801"/>
    </source>
</evidence>
<dbReference type="SMART" id="SM00631">
    <property type="entry name" value="Zn_pept"/>
    <property type="match status" value="1"/>
</dbReference>
<evidence type="ECO:0000313" key="13">
    <source>
        <dbReference type="EMBL" id="RHZ15408.1"/>
    </source>
</evidence>
<dbReference type="InterPro" id="IPR001040">
    <property type="entry name" value="TIF_eIF_4E"/>
</dbReference>
<dbReference type="PANTHER" id="PTHR42776">
    <property type="entry name" value="SERINE PEPTIDASE S9 FAMILY MEMBER"/>
    <property type="match status" value="1"/>
</dbReference>
<dbReference type="Gene3D" id="3.40.50.1820">
    <property type="entry name" value="alpha/beta hydrolase"/>
    <property type="match status" value="1"/>
</dbReference>
<evidence type="ECO:0000256" key="5">
    <source>
        <dbReference type="ARBA" id="ARBA00022723"/>
    </source>
</evidence>
<evidence type="ECO:0000259" key="12">
    <source>
        <dbReference type="PROSITE" id="PS52035"/>
    </source>
</evidence>
<keyword evidence="9" id="KW-0482">Metalloprotease</keyword>
<accession>A0A418EM12</accession>
<dbReference type="SUPFAM" id="SSF53187">
    <property type="entry name" value="Zn-dependent exopeptidases"/>
    <property type="match status" value="1"/>
</dbReference>
<dbReference type="VEuPathDB" id="FungiDB:H257_12275"/>
<dbReference type="SUPFAM" id="SSF53474">
    <property type="entry name" value="alpha/beta-Hydrolases"/>
    <property type="match status" value="1"/>
</dbReference>
<dbReference type="InterPro" id="IPR023398">
    <property type="entry name" value="TIF_eIF4e-like"/>
</dbReference>
<dbReference type="FunFam" id="3.40.630.10:FF:000084">
    <property type="entry name" value="Carboxypeptidase B2"/>
    <property type="match status" value="1"/>
</dbReference>
<evidence type="ECO:0000256" key="11">
    <source>
        <dbReference type="SAM" id="SignalP"/>
    </source>
</evidence>
<comment type="caution">
    <text evidence="13">The sequence shown here is derived from an EMBL/GenBank/DDBJ whole genome shotgun (WGS) entry which is preliminary data.</text>
</comment>
<dbReference type="GO" id="GO:0003723">
    <property type="term" value="F:RNA binding"/>
    <property type="evidence" value="ECO:0007669"/>
    <property type="project" value="InterPro"/>
</dbReference>
<dbReference type="GO" id="GO:0003743">
    <property type="term" value="F:translation initiation factor activity"/>
    <property type="evidence" value="ECO:0007669"/>
    <property type="project" value="InterPro"/>
</dbReference>
<feature type="active site" description="Proton donor/acceptor" evidence="10">
    <location>
        <position position="324"/>
    </location>
</feature>
<keyword evidence="8" id="KW-0862">Zinc</keyword>
<comment type="similarity">
    <text evidence="2 10">Belongs to the peptidase M14 family.</text>
</comment>
<reference evidence="13 14" key="1">
    <citation type="submission" date="2018-08" db="EMBL/GenBank/DDBJ databases">
        <title>Aphanomyces genome sequencing and annotation.</title>
        <authorList>
            <person name="Minardi D."/>
            <person name="Oidtmann B."/>
            <person name="Van Der Giezen M."/>
            <person name="Studholme D.J."/>
        </authorList>
    </citation>
    <scope>NUCLEOTIDE SEQUENCE [LARGE SCALE GENOMIC DNA]</scope>
    <source>
        <strain evidence="13 14">Da</strain>
    </source>
</reference>
<keyword evidence="4" id="KW-0645">Protease</keyword>
<keyword evidence="6 11" id="KW-0732">Signal</keyword>
<evidence type="ECO:0000256" key="9">
    <source>
        <dbReference type="ARBA" id="ARBA00023049"/>
    </source>
</evidence>
<dbReference type="InterPro" id="IPR029058">
    <property type="entry name" value="AB_hydrolase_fold"/>
</dbReference>
<evidence type="ECO:0000256" key="10">
    <source>
        <dbReference type="PROSITE-ProRule" id="PRU01379"/>
    </source>
</evidence>
<dbReference type="Pfam" id="PF00246">
    <property type="entry name" value="Peptidase_M14"/>
    <property type="match status" value="1"/>
</dbReference>
<evidence type="ECO:0000256" key="8">
    <source>
        <dbReference type="ARBA" id="ARBA00022833"/>
    </source>
</evidence>
<feature type="chain" id="PRO_5019109071" description="Peptidase M14 domain-containing protein" evidence="11">
    <location>
        <begin position="20"/>
        <end position="1129"/>
    </location>
</feature>
<evidence type="ECO:0000256" key="4">
    <source>
        <dbReference type="ARBA" id="ARBA00022670"/>
    </source>
</evidence>
<keyword evidence="7" id="KW-0378">Hydrolase</keyword>
<proteinExistence type="inferred from homology"/>
<dbReference type="GO" id="GO:0004181">
    <property type="term" value="F:metallocarboxypeptidase activity"/>
    <property type="evidence" value="ECO:0007669"/>
    <property type="project" value="InterPro"/>
</dbReference>
<dbReference type="GO" id="GO:0006508">
    <property type="term" value="P:proteolysis"/>
    <property type="evidence" value="ECO:0007669"/>
    <property type="project" value="UniProtKB-KW"/>
</dbReference>
<dbReference type="EMBL" id="QUTH01004134">
    <property type="protein sequence ID" value="RHZ15408.1"/>
    <property type="molecule type" value="Genomic_DNA"/>
</dbReference>
<keyword evidence="5" id="KW-0479">Metal-binding</keyword>
<evidence type="ECO:0000256" key="6">
    <source>
        <dbReference type="ARBA" id="ARBA00022729"/>
    </source>
</evidence>
<feature type="signal peptide" evidence="11">
    <location>
        <begin position="1"/>
        <end position="19"/>
    </location>
</feature>
<dbReference type="SUPFAM" id="SSF82171">
    <property type="entry name" value="DPP6 N-terminal domain-like"/>
    <property type="match status" value="1"/>
</dbReference>
<dbReference type="Pfam" id="PF00326">
    <property type="entry name" value="Peptidase_S9"/>
    <property type="match status" value="1"/>
</dbReference>
<sequence>MKTIAILALASTAAAFAAGNTTALVQGPDRKLSTDAQVQSIQNDANVNLECHTTNDGYIQTLKAGEYSASKFHNCFRTSEQIFEYVDALVAQNPTLLKKEKISTTVRGKTIYAYKLTSGASKPRSLYYQSLLHAREWIAGSSNLFTLSSILDDIANNKPTAADKFNLYFVPIVNIDGYEISWTKGNRLQRKNAHEVDLNRNWPTDFKNDEPVPLWSQSYPGSGAFSEPETKGIGEWLHTKNSELAGWVDIHSVAGLILYPYGDSTELIGKGEDAKFQRLGRNVADAAGDKYIPQTAASPPLGPLFGAFDDYLYRKYKKPVLTIEVAGAGFNPDVLTIRIRGTEIFKALTQFAEEVENFDVNNTASDVPLPVLFGNAEYSMPQVSPSGSQIAYLSADATSGVMNLFVHDVGTPSSAVQVTFEAVRPIRFYRWAETSAHLLYVQDLNGNETFHLYVVDLVTMTTVNRTPFPNVKVLTTFQLTSFFNQINRLTSSRRPQEVVIGLNQRNPTVFDVFRLHIVTGELTLLALNPGNIDAWVVDTDLQVRARTQHDDSEVWTKSLWVCNGDTWRDLASWGLDDQVEPLQLTADGSGLYITSTLAHTADAADPSPQAANPKRLGRLLLWSIDESAAAVTIASHAEGDVAHVEFHPVTGLPDFATVESFGHAKIVLQPAMQSDLAVLAAVAPGTISIVSRSADDNKWTVSIASDHHSSRYYLYDRTAQAVTLLGLERPLLEQYTFAPMQPVRVPCSDGESMAVAAKLPMVLNVHGGPWAQDLWGFNPVHQWFANRGYAVMSVNYRGSKGYGMRWLNLGNQEWGRQMQQDLTDTVHWAIGSGYVDASRVGIYGRSYGGYAVLAGLAFTPDVFACGVDIVGPSNIKTLLDATPPDWAHMKKAFAVRIGDVADAAFNRRISPLFHVAAIKAPVLIGQGTNDPRVVKSESDQVARELFQAKHDVTYIVYPDEGHGFHRPPNNIDFCHRTERFLATHLGGRVGPRPSQLAKDTNLYLFRDQLNCAPMWEAFPNGGCWILKIKKKANVLGKMWQDLLFAVIGEAFETLNVVGIAMALRSKEDMISVWNADNADDNVRFAIGEKLKEILMLDSNTLIEYKFHSNSIRDMSTFRNAKPYVFAAST</sequence>
<gene>
    <name evidence="13" type="ORF">DYB37_008902</name>
</gene>
<dbReference type="VEuPathDB" id="FungiDB:H257_12279"/>
<name>A0A418EM12_APHAT</name>
<protein>
    <recommendedName>
        <fullName evidence="12">Peptidase M14 domain-containing protein</fullName>
    </recommendedName>
</protein>
<evidence type="ECO:0000313" key="14">
    <source>
        <dbReference type="Proteomes" id="UP000285430"/>
    </source>
</evidence>
<dbReference type="PANTHER" id="PTHR42776:SF27">
    <property type="entry name" value="DIPEPTIDYL PEPTIDASE FAMILY MEMBER 6"/>
    <property type="match status" value="1"/>
</dbReference>
<dbReference type="AlphaFoldDB" id="A0A418EM12"/>
<dbReference type="Gene3D" id="3.30.760.10">
    <property type="entry name" value="RNA Cap, Translation Initiation Factor Eif4e"/>
    <property type="match status" value="1"/>
</dbReference>